<dbReference type="Gene3D" id="3.90.550.10">
    <property type="entry name" value="Spore Coat Polysaccharide Biosynthesis Protein SpsA, Chain A"/>
    <property type="match status" value="1"/>
</dbReference>
<dbReference type="SUPFAM" id="SSF53448">
    <property type="entry name" value="Nucleotide-diphospho-sugar transferases"/>
    <property type="match status" value="1"/>
</dbReference>
<comment type="caution">
    <text evidence="2">The sequence shown here is derived from an EMBL/GenBank/DDBJ whole genome shotgun (WGS) entry which is preliminary data.</text>
</comment>
<evidence type="ECO:0000313" key="3">
    <source>
        <dbReference type="Proteomes" id="UP000034893"/>
    </source>
</evidence>
<dbReference type="Proteomes" id="UP000034893">
    <property type="component" value="Unassembled WGS sequence"/>
</dbReference>
<dbReference type="Pfam" id="PF00535">
    <property type="entry name" value="Glycos_transf_2"/>
    <property type="match status" value="1"/>
</dbReference>
<dbReference type="CDD" id="cd04179">
    <property type="entry name" value="DPM_DPG-synthase_like"/>
    <property type="match status" value="1"/>
</dbReference>
<dbReference type="InterPro" id="IPR029044">
    <property type="entry name" value="Nucleotide-diphossugar_trans"/>
</dbReference>
<evidence type="ECO:0000259" key="1">
    <source>
        <dbReference type="Pfam" id="PF00535"/>
    </source>
</evidence>
<feature type="domain" description="Glycosyltransferase 2-like" evidence="1">
    <location>
        <begin position="5"/>
        <end position="135"/>
    </location>
</feature>
<dbReference type="EMBL" id="LBVP01000017">
    <property type="protein sequence ID" value="KKQ89283.1"/>
    <property type="molecule type" value="Genomic_DNA"/>
</dbReference>
<dbReference type="InterPro" id="IPR001173">
    <property type="entry name" value="Glyco_trans_2-like"/>
</dbReference>
<gene>
    <name evidence="2" type="ORF">UT12_C0017G0004</name>
</gene>
<accession>A0A0G0LB71</accession>
<protein>
    <submittedName>
        <fullName evidence="2">Glycosyl transferase family 2</fullName>
    </submittedName>
</protein>
<name>A0A0G0LB71_9BACT</name>
<proteinExistence type="predicted"/>
<dbReference type="AlphaFoldDB" id="A0A0G0LB71"/>
<evidence type="ECO:0000313" key="2">
    <source>
        <dbReference type="EMBL" id="KKQ89283.1"/>
    </source>
</evidence>
<reference evidence="2 3" key="1">
    <citation type="journal article" date="2015" name="Nature">
        <title>rRNA introns, odd ribosomes, and small enigmatic genomes across a large radiation of phyla.</title>
        <authorList>
            <person name="Brown C.T."/>
            <person name="Hug L.A."/>
            <person name="Thomas B.C."/>
            <person name="Sharon I."/>
            <person name="Castelle C.J."/>
            <person name="Singh A."/>
            <person name="Wilkins M.J."/>
            <person name="Williams K.H."/>
            <person name="Banfield J.F."/>
        </authorList>
    </citation>
    <scope>NUCLEOTIDE SEQUENCE [LARGE SCALE GENOMIC DNA]</scope>
</reference>
<dbReference type="InterPro" id="IPR050256">
    <property type="entry name" value="Glycosyltransferase_2"/>
</dbReference>
<keyword evidence="2" id="KW-0808">Transferase</keyword>
<dbReference type="GO" id="GO:0016740">
    <property type="term" value="F:transferase activity"/>
    <property type="evidence" value="ECO:0007669"/>
    <property type="project" value="UniProtKB-KW"/>
</dbReference>
<dbReference type="PANTHER" id="PTHR48090">
    <property type="entry name" value="UNDECAPRENYL-PHOSPHATE 4-DEOXY-4-FORMAMIDO-L-ARABINOSE TRANSFERASE-RELATED"/>
    <property type="match status" value="1"/>
</dbReference>
<sequence>MTELSIILPVQNEAEIIEQVFSEIFHSIKKITKKPEFILVENGSSDNSLKVIKKISQNYSNTLWAEAPKGYGWAVLKGLTLAEGKFVCYMDSDGQTNLSTIPKLLEEIKSGKWDLVTVTRQNRESAWRVFTSKLFTEVMALLFNTPKIDINAKPKIFQNKHLSKLSLKSKDSFIDAEFLIKAIKLGFKIKEIPTKTLPRLGGKSTRSVKTYFEFFLNIWRFKFGKALVEWEKRDLETKKE</sequence>
<organism evidence="2 3">
    <name type="scientific">Candidatus Curtissbacteria bacterium GW2011_GWC2_38_9</name>
    <dbReference type="NCBI Taxonomy" id="1618414"/>
    <lineage>
        <taxon>Bacteria</taxon>
        <taxon>Candidatus Curtissiibacteriota</taxon>
    </lineage>
</organism>